<keyword evidence="7" id="KW-0653">Protein transport</keyword>
<evidence type="ECO:0000313" key="13">
    <source>
        <dbReference type="EMBL" id="GAU16638.1"/>
    </source>
</evidence>
<dbReference type="GO" id="GO:0005742">
    <property type="term" value="C:mitochondrial outer membrane translocase complex"/>
    <property type="evidence" value="ECO:0007669"/>
    <property type="project" value="InterPro"/>
</dbReference>
<dbReference type="Proteomes" id="UP000242715">
    <property type="component" value="Unassembled WGS sequence"/>
</dbReference>
<dbReference type="Gene3D" id="1.25.40.10">
    <property type="entry name" value="Tetratricopeptide repeat domain"/>
    <property type="match status" value="2"/>
</dbReference>
<evidence type="ECO:0000256" key="7">
    <source>
        <dbReference type="ARBA" id="ARBA00022927"/>
    </source>
</evidence>
<gene>
    <name evidence="13" type="ORF">TSUD_325880</name>
</gene>
<evidence type="ECO:0000256" key="2">
    <source>
        <dbReference type="ARBA" id="ARBA00004572"/>
    </source>
</evidence>
<evidence type="ECO:0000256" key="11">
    <source>
        <dbReference type="PROSITE-ProRule" id="PRU00339"/>
    </source>
</evidence>
<proteinExistence type="inferred from homology"/>
<dbReference type="SUPFAM" id="SSF48452">
    <property type="entry name" value="TPR-like"/>
    <property type="match status" value="1"/>
</dbReference>
<evidence type="ECO:0000256" key="1">
    <source>
        <dbReference type="ARBA" id="ARBA00003450"/>
    </source>
</evidence>
<dbReference type="PANTHER" id="PTHR32409:SF7">
    <property type="entry name" value="MITOCHONDRIAL IMPORT RECEPTOR SUBUNIT TOM20"/>
    <property type="match status" value="1"/>
</dbReference>
<dbReference type="PROSITE" id="PS50005">
    <property type="entry name" value="TPR"/>
    <property type="match status" value="1"/>
</dbReference>
<keyword evidence="8 12" id="KW-1133">Transmembrane helix</keyword>
<evidence type="ECO:0000256" key="4">
    <source>
        <dbReference type="ARBA" id="ARBA00022448"/>
    </source>
</evidence>
<keyword evidence="4" id="KW-0813">Transport</keyword>
<dbReference type="GO" id="GO:0015031">
    <property type="term" value="P:protein transport"/>
    <property type="evidence" value="ECO:0007669"/>
    <property type="project" value="UniProtKB-KW"/>
</dbReference>
<evidence type="ECO:0000256" key="3">
    <source>
        <dbReference type="ARBA" id="ARBA00005792"/>
    </source>
</evidence>
<dbReference type="EMBL" id="DF973162">
    <property type="protein sequence ID" value="GAU16638.1"/>
    <property type="molecule type" value="Genomic_DNA"/>
</dbReference>
<organism evidence="13 14">
    <name type="scientific">Trifolium subterraneum</name>
    <name type="common">Subterranean clover</name>
    <dbReference type="NCBI Taxonomy" id="3900"/>
    <lineage>
        <taxon>Eukaryota</taxon>
        <taxon>Viridiplantae</taxon>
        <taxon>Streptophyta</taxon>
        <taxon>Embryophyta</taxon>
        <taxon>Tracheophyta</taxon>
        <taxon>Spermatophyta</taxon>
        <taxon>Magnoliopsida</taxon>
        <taxon>eudicotyledons</taxon>
        <taxon>Gunneridae</taxon>
        <taxon>Pentapetalae</taxon>
        <taxon>rosids</taxon>
        <taxon>fabids</taxon>
        <taxon>Fabales</taxon>
        <taxon>Fabaceae</taxon>
        <taxon>Papilionoideae</taxon>
        <taxon>50 kb inversion clade</taxon>
        <taxon>NPAAA clade</taxon>
        <taxon>Hologalegina</taxon>
        <taxon>IRL clade</taxon>
        <taxon>Trifolieae</taxon>
        <taxon>Trifolium</taxon>
    </lineage>
</organism>
<name>A0A2Z6LI88_TRISU</name>
<feature type="repeat" description="TPR" evidence="11">
    <location>
        <begin position="53"/>
        <end position="86"/>
    </location>
</feature>
<keyword evidence="11" id="KW-0802">TPR repeat</keyword>
<dbReference type="InterPro" id="IPR010547">
    <property type="entry name" value="TOM20_imprt_rcpt"/>
</dbReference>
<keyword evidence="5 12" id="KW-0812">Transmembrane</keyword>
<sequence>MEFSQDDVDRLLLSEHNRKTAEQNYAKNPLDADEALLIDPTKHYTLWCLGNANTSCAFLASASDAKVYFDKAVEYFQKALEVDPENGLYQQSLQIALKGPELHMEIQKQGLGLGQMSQGGSSASSKEQVSKKKRSNDFKYYDILGWVILAAGIVAWVGMAKSHVPPSPPS</sequence>
<keyword evidence="14" id="KW-1185">Reference proteome</keyword>
<accession>A0A2Z6LI88</accession>
<dbReference type="InterPro" id="IPR019734">
    <property type="entry name" value="TPR_rpt"/>
</dbReference>
<keyword evidence="9" id="KW-0496">Mitochondrion</keyword>
<comment type="subcellular location">
    <subcellularLocation>
        <location evidence="2">Mitochondrion outer membrane</location>
        <topology evidence="2">Single-pass membrane protein</topology>
    </subcellularLocation>
</comment>
<evidence type="ECO:0000256" key="9">
    <source>
        <dbReference type="ARBA" id="ARBA00023128"/>
    </source>
</evidence>
<evidence type="ECO:0000313" key="14">
    <source>
        <dbReference type="Proteomes" id="UP000242715"/>
    </source>
</evidence>
<keyword evidence="10 12" id="KW-0472">Membrane</keyword>
<comment type="similarity">
    <text evidence="3">Belongs to the Tom20 family.</text>
</comment>
<reference evidence="14" key="1">
    <citation type="journal article" date="2017" name="Front. Plant Sci.">
        <title>Climate Clever Clovers: New Paradigm to Reduce the Environmental Footprint of Ruminants by Breeding Low Methanogenic Forages Utilizing Haplotype Variation.</title>
        <authorList>
            <person name="Kaur P."/>
            <person name="Appels R."/>
            <person name="Bayer P.E."/>
            <person name="Keeble-Gagnere G."/>
            <person name="Wang J."/>
            <person name="Hirakawa H."/>
            <person name="Shirasawa K."/>
            <person name="Vercoe P."/>
            <person name="Stefanova K."/>
            <person name="Durmic Z."/>
            <person name="Nichols P."/>
            <person name="Revell C."/>
            <person name="Isobe S.N."/>
            <person name="Edwards D."/>
            <person name="Erskine W."/>
        </authorList>
    </citation>
    <scope>NUCLEOTIDE SEQUENCE [LARGE SCALE GENOMIC DNA]</scope>
    <source>
        <strain evidence="14">cv. Daliak</strain>
    </source>
</reference>
<dbReference type="PANTHER" id="PTHR32409">
    <property type="entry name" value="MITOCHONDRIAL IMPORT RECEPTOR SUBUNIT TOM20-1-RELATED"/>
    <property type="match status" value="1"/>
</dbReference>
<keyword evidence="6" id="KW-1000">Mitochondrion outer membrane</keyword>
<protein>
    <submittedName>
        <fullName evidence="13">Uncharacterized protein</fullName>
    </submittedName>
</protein>
<dbReference type="OrthoDB" id="1056333at2759"/>
<dbReference type="AlphaFoldDB" id="A0A2Z6LI88"/>
<comment type="function">
    <text evidence="1">Central component of the receptor complex responsible for the recognition and translocation of cytosolically synthesized mitochondrial preproteins. Together with TOM22 functions as the transit peptide receptor at the surface of the mitochondrion outer membrane and facilitates the movement of preproteins into the translocation pore.</text>
</comment>
<dbReference type="GO" id="GO:0045040">
    <property type="term" value="P:protein insertion into mitochondrial outer membrane"/>
    <property type="evidence" value="ECO:0007669"/>
    <property type="project" value="InterPro"/>
</dbReference>
<evidence type="ECO:0000256" key="10">
    <source>
        <dbReference type="ARBA" id="ARBA00023136"/>
    </source>
</evidence>
<evidence type="ECO:0000256" key="6">
    <source>
        <dbReference type="ARBA" id="ARBA00022787"/>
    </source>
</evidence>
<evidence type="ECO:0000256" key="12">
    <source>
        <dbReference type="SAM" id="Phobius"/>
    </source>
</evidence>
<dbReference type="InterPro" id="IPR011990">
    <property type="entry name" value="TPR-like_helical_dom_sf"/>
</dbReference>
<evidence type="ECO:0000256" key="5">
    <source>
        <dbReference type="ARBA" id="ARBA00022692"/>
    </source>
</evidence>
<evidence type="ECO:0000256" key="8">
    <source>
        <dbReference type="ARBA" id="ARBA00022989"/>
    </source>
</evidence>
<feature type="transmembrane region" description="Helical" evidence="12">
    <location>
        <begin position="140"/>
        <end position="159"/>
    </location>
</feature>
<dbReference type="Pfam" id="PF06552">
    <property type="entry name" value="TOM20_plant"/>
    <property type="match status" value="1"/>
</dbReference>